<evidence type="ECO:0000256" key="6">
    <source>
        <dbReference type="ARBA" id="ARBA00023306"/>
    </source>
</evidence>
<dbReference type="Proteomes" id="UP000646776">
    <property type="component" value="Unassembled WGS sequence"/>
</dbReference>
<dbReference type="InterPro" id="IPR006776">
    <property type="entry name" value="SsgB"/>
</dbReference>
<sequence>MHHRTNPRSGTGSLRRPVVLRRTVSIRVLLSRHEALQIGVCFVYDPADPLAVRMDFPGAPDRVEPWMFSRDLLYAGLREPSGDGDVRVWPPCRCHGVGTVRILLRSSFAAAVLFVPADELRDWLDETFASVPAGEESAHLGWEEALERLLGPERP</sequence>
<dbReference type="AlphaFoldDB" id="A0A918H7V4"/>
<proteinExistence type="inferred from homology"/>
<comment type="similarity">
    <text evidence="2">Belongs to the SsgA family.</text>
</comment>
<evidence type="ECO:0000256" key="2">
    <source>
        <dbReference type="ARBA" id="ARBA00009323"/>
    </source>
</evidence>
<dbReference type="EMBL" id="BMSA01000004">
    <property type="protein sequence ID" value="GGT43664.1"/>
    <property type="molecule type" value="Genomic_DNA"/>
</dbReference>
<dbReference type="InterPro" id="IPR038658">
    <property type="entry name" value="SsgB_sf"/>
</dbReference>
<name>A0A918H7V4_9ACTN</name>
<dbReference type="Gene3D" id="2.30.31.20">
    <property type="entry name" value="Sporulation-specific cell division protein SsgB"/>
    <property type="match status" value="1"/>
</dbReference>
<evidence type="ECO:0000256" key="1">
    <source>
        <dbReference type="ARBA" id="ARBA00004431"/>
    </source>
</evidence>
<protein>
    <submittedName>
        <fullName evidence="7">Sporulation-specific cell division protein SsgB</fullName>
    </submittedName>
</protein>
<evidence type="ECO:0000256" key="5">
    <source>
        <dbReference type="ARBA" id="ARBA00023210"/>
    </source>
</evidence>
<keyword evidence="3 7" id="KW-0132">Cell division</keyword>
<keyword evidence="6" id="KW-0131">Cell cycle</keyword>
<reference evidence="7" key="2">
    <citation type="submission" date="2020-09" db="EMBL/GenBank/DDBJ databases">
        <authorList>
            <person name="Sun Q."/>
            <person name="Ohkuma M."/>
        </authorList>
    </citation>
    <scope>NUCLEOTIDE SEQUENCE</scope>
    <source>
        <strain evidence="7">JCM 4125</strain>
    </source>
</reference>
<accession>A0A918H7V4</accession>
<dbReference type="GO" id="GO:0000917">
    <property type="term" value="P:division septum assembly"/>
    <property type="evidence" value="ECO:0007669"/>
    <property type="project" value="UniProtKB-KW"/>
</dbReference>
<dbReference type="RefSeq" id="WP_189709924.1">
    <property type="nucleotide sequence ID" value="NZ_BMSA01000004.1"/>
</dbReference>
<dbReference type="GO" id="GO:0030435">
    <property type="term" value="P:sporulation resulting in formation of a cellular spore"/>
    <property type="evidence" value="ECO:0007669"/>
    <property type="project" value="UniProtKB-KW"/>
</dbReference>
<keyword evidence="4" id="KW-0749">Sporulation</keyword>
<evidence type="ECO:0000313" key="8">
    <source>
        <dbReference type="Proteomes" id="UP000646776"/>
    </source>
</evidence>
<evidence type="ECO:0000256" key="3">
    <source>
        <dbReference type="ARBA" id="ARBA00022618"/>
    </source>
</evidence>
<comment type="caution">
    <text evidence="7">The sequence shown here is derived from an EMBL/GenBank/DDBJ whole genome shotgun (WGS) entry which is preliminary data.</text>
</comment>
<gene>
    <name evidence="7" type="primary">ssgB</name>
    <name evidence="7" type="ORF">GCM10010226_20080</name>
</gene>
<keyword evidence="5" id="KW-0717">Septation</keyword>
<evidence type="ECO:0000313" key="7">
    <source>
        <dbReference type="EMBL" id="GGT43664.1"/>
    </source>
</evidence>
<reference evidence="7" key="1">
    <citation type="journal article" date="2014" name="Int. J. Syst. Evol. Microbiol.">
        <title>Complete genome sequence of Corynebacterium casei LMG S-19264T (=DSM 44701T), isolated from a smear-ripened cheese.</title>
        <authorList>
            <consortium name="US DOE Joint Genome Institute (JGI-PGF)"/>
            <person name="Walter F."/>
            <person name="Albersmeier A."/>
            <person name="Kalinowski J."/>
            <person name="Ruckert C."/>
        </authorList>
    </citation>
    <scope>NUCLEOTIDE SEQUENCE</scope>
    <source>
        <strain evidence="7">JCM 4125</strain>
    </source>
</reference>
<evidence type="ECO:0000256" key="4">
    <source>
        <dbReference type="ARBA" id="ARBA00022969"/>
    </source>
</evidence>
<comment type="subcellular location">
    <subcellularLocation>
        <location evidence="1">Cell septum</location>
    </subcellularLocation>
</comment>
<organism evidence="7 8">
    <name type="scientific">Streptomyces phaeofaciens</name>
    <dbReference type="NCBI Taxonomy" id="68254"/>
    <lineage>
        <taxon>Bacteria</taxon>
        <taxon>Bacillati</taxon>
        <taxon>Actinomycetota</taxon>
        <taxon>Actinomycetes</taxon>
        <taxon>Kitasatosporales</taxon>
        <taxon>Streptomycetaceae</taxon>
        <taxon>Streptomyces</taxon>
    </lineage>
</organism>
<dbReference type="Pfam" id="PF04686">
    <property type="entry name" value="SsgA"/>
    <property type="match status" value="1"/>
</dbReference>
<dbReference type="GO" id="GO:0030428">
    <property type="term" value="C:cell septum"/>
    <property type="evidence" value="ECO:0007669"/>
    <property type="project" value="UniProtKB-SubCell"/>
</dbReference>
<keyword evidence="8" id="KW-1185">Reference proteome</keyword>